<name>A0A1V2DWA3_9GAMM</name>
<dbReference type="InterPro" id="IPR051135">
    <property type="entry name" value="Gal/GlcNAc/GalNAc_ST"/>
</dbReference>
<dbReference type="RefSeq" id="WP_076722549.1">
    <property type="nucleotide sequence ID" value="NZ_MSCW01000001.1"/>
</dbReference>
<dbReference type="STRING" id="135739.BTO32_00820"/>
<accession>A0A1V2DWA3</accession>
<dbReference type="GO" id="GO:0006044">
    <property type="term" value="P:N-acetylglucosamine metabolic process"/>
    <property type="evidence" value="ECO:0007669"/>
    <property type="project" value="TreeGrafter"/>
</dbReference>
<proteinExistence type="predicted"/>
<gene>
    <name evidence="1" type="ORF">BTO32_00820</name>
</gene>
<dbReference type="SUPFAM" id="SSF52540">
    <property type="entry name" value="P-loop containing nucleoside triphosphate hydrolases"/>
    <property type="match status" value="1"/>
</dbReference>
<dbReference type="AlphaFoldDB" id="A0A1V2DWA3"/>
<dbReference type="Proteomes" id="UP000189339">
    <property type="component" value="Unassembled WGS sequence"/>
</dbReference>
<comment type="caution">
    <text evidence="1">The sequence shown here is derived from an EMBL/GenBank/DDBJ whole genome shotgun (WGS) entry which is preliminary data.</text>
</comment>
<dbReference type="PANTHER" id="PTHR10704:SF44">
    <property type="entry name" value="LD35051P-RELATED"/>
    <property type="match status" value="1"/>
</dbReference>
<protein>
    <recommendedName>
        <fullName evidence="3">Sulfotransferase family protein</fullName>
    </recommendedName>
</protein>
<reference evidence="1 2" key="1">
    <citation type="submission" date="2016-12" db="EMBL/GenBank/DDBJ databases">
        <title>Marinobacter lutaoensis whole genome sequencing.</title>
        <authorList>
            <person name="Verma A."/>
            <person name="Krishnamurthi S."/>
        </authorList>
    </citation>
    <scope>NUCLEOTIDE SEQUENCE [LARGE SCALE GENOMIC DNA]</scope>
    <source>
        <strain evidence="1 2">T5054</strain>
    </source>
</reference>
<dbReference type="Pfam" id="PF13469">
    <property type="entry name" value="Sulfotransfer_3"/>
    <property type="match status" value="1"/>
</dbReference>
<dbReference type="EMBL" id="MSCW01000001">
    <property type="protein sequence ID" value="ONF45054.1"/>
    <property type="molecule type" value="Genomic_DNA"/>
</dbReference>
<sequence>MNVVLVNGYGRSGSTVIEAVLSKRSEIFPVGEMRNIWERGLLGYRCSCERSILDCDFWSKVIGSVSDEKSLADFFLKMESIRYKYDRIRNFWKIQSLERVPDDLQWYIKKHEEMYEIICDESNKSIVLDSSKNPTHAAILSKSKRINIKNIHLVRHPRAVVYSWSRKKIRKESPDLSFMPRHSFYKSSALWLVMNAQSEKVMGENFFLRYEDFVNSPEDAIKSLREYIGCSGHGEPVNNLHTIGGNPVKFDSGFTNIKPDMEWKKKQRKLDAALTWAMTFWMAKKYGYSYDG</sequence>
<dbReference type="Gene3D" id="3.40.50.300">
    <property type="entry name" value="P-loop containing nucleotide triphosphate hydrolases"/>
    <property type="match status" value="1"/>
</dbReference>
<dbReference type="GO" id="GO:0001517">
    <property type="term" value="F:N-acetylglucosamine 6-O-sulfotransferase activity"/>
    <property type="evidence" value="ECO:0007669"/>
    <property type="project" value="TreeGrafter"/>
</dbReference>
<dbReference type="OrthoDB" id="6334748at2"/>
<dbReference type="GO" id="GO:0006790">
    <property type="term" value="P:sulfur compound metabolic process"/>
    <property type="evidence" value="ECO:0007669"/>
    <property type="project" value="TreeGrafter"/>
</dbReference>
<keyword evidence="2" id="KW-1185">Reference proteome</keyword>
<organism evidence="1 2">
    <name type="scientific">Marinobacter lutaoensis</name>
    <dbReference type="NCBI Taxonomy" id="135739"/>
    <lineage>
        <taxon>Bacteria</taxon>
        <taxon>Pseudomonadati</taxon>
        <taxon>Pseudomonadota</taxon>
        <taxon>Gammaproteobacteria</taxon>
        <taxon>Pseudomonadales</taxon>
        <taxon>Marinobacteraceae</taxon>
        <taxon>Marinobacter</taxon>
    </lineage>
</organism>
<evidence type="ECO:0000313" key="2">
    <source>
        <dbReference type="Proteomes" id="UP000189339"/>
    </source>
</evidence>
<evidence type="ECO:0000313" key="1">
    <source>
        <dbReference type="EMBL" id="ONF45054.1"/>
    </source>
</evidence>
<dbReference type="InterPro" id="IPR027417">
    <property type="entry name" value="P-loop_NTPase"/>
</dbReference>
<evidence type="ECO:0008006" key="3">
    <source>
        <dbReference type="Google" id="ProtNLM"/>
    </source>
</evidence>
<dbReference type="PANTHER" id="PTHR10704">
    <property type="entry name" value="CARBOHYDRATE SULFOTRANSFERASE"/>
    <property type="match status" value="1"/>
</dbReference>